<reference evidence="1 2" key="1">
    <citation type="submission" date="2016-09" db="EMBL/GenBank/DDBJ databases">
        <title>Genomic analysis reveals versatility of anaerobic energy metabolism of Geosporobacter ferrireducens IRF9 of phylum Firmicutes.</title>
        <authorList>
            <person name="Kim S.-J."/>
        </authorList>
    </citation>
    <scope>NUCLEOTIDE SEQUENCE [LARGE SCALE GENOMIC DNA]</scope>
    <source>
        <strain evidence="1 2">IRF9</strain>
    </source>
</reference>
<protein>
    <submittedName>
        <fullName evidence="1">Uncharacterized protein</fullName>
    </submittedName>
</protein>
<proteinExistence type="predicted"/>
<gene>
    <name evidence="1" type="ORF">Gferi_01325</name>
</gene>
<evidence type="ECO:0000313" key="1">
    <source>
        <dbReference type="EMBL" id="AOT68351.1"/>
    </source>
</evidence>
<dbReference type="KEGG" id="gfe:Gferi_01325"/>
<evidence type="ECO:0000313" key="2">
    <source>
        <dbReference type="Proteomes" id="UP000095743"/>
    </source>
</evidence>
<accession>A0A1D8GBR2</accession>
<sequence length="66" mass="7746">MDKKVVFYCFTDSKESEGQKSNVINCDLEQAHKLFDEEYAKKKNGTCEWDYFDITVNGRLLRSSNK</sequence>
<organism evidence="1 2">
    <name type="scientific">Geosporobacter ferrireducens</name>
    <dbReference type="NCBI Taxonomy" id="1424294"/>
    <lineage>
        <taxon>Bacteria</taxon>
        <taxon>Bacillati</taxon>
        <taxon>Bacillota</taxon>
        <taxon>Clostridia</taxon>
        <taxon>Peptostreptococcales</taxon>
        <taxon>Thermotaleaceae</taxon>
        <taxon>Geosporobacter</taxon>
    </lineage>
</organism>
<dbReference type="EMBL" id="CP017269">
    <property type="protein sequence ID" value="AOT68351.1"/>
    <property type="molecule type" value="Genomic_DNA"/>
</dbReference>
<dbReference type="STRING" id="1424294.Gferi_01325"/>
<dbReference type="AlphaFoldDB" id="A0A1D8GBR2"/>
<keyword evidence="2" id="KW-1185">Reference proteome</keyword>
<dbReference type="RefSeq" id="WP_069973904.1">
    <property type="nucleotide sequence ID" value="NZ_CP017269.1"/>
</dbReference>
<dbReference type="Proteomes" id="UP000095743">
    <property type="component" value="Chromosome"/>
</dbReference>
<name>A0A1D8GBR2_9FIRM</name>